<sequence length="99" mass="10709">MIIVLGEVLVAPEHRVAAIAVGLEHCERSRGEPGCLSHDCFIDAANPDRLQFVERWQDLAALQAHFAVPASGLFVKEMQGFAVAPPKMSILEAAEAMGR</sequence>
<keyword evidence="2" id="KW-0560">Oxidoreductase</keyword>
<dbReference type="RefSeq" id="WP_304280957.1">
    <property type="nucleotide sequence ID" value="NZ_QFQZ01000072.1"/>
</dbReference>
<gene>
    <name evidence="2" type="ORF">DI526_18010</name>
</gene>
<dbReference type="Pfam" id="PF03992">
    <property type="entry name" value="ABM"/>
    <property type="match status" value="1"/>
</dbReference>
<dbReference type="Proteomes" id="UP000249393">
    <property type="component" value="Unassembled WGS sequence"/>
</dbReference>
<accession>A0A2W5UYC8</accession>
<dbReference type="Gene3D" id="3.30.70.100">
    <property type="match status" value="1"/>
</dbReference>
<dbReference type="EMBL" id="QFQZ01000072">
    <property type="protein sequence ID" value="PZR31952.1"/>
    <property type="molecule type" value="Genomic_DNA"/>
</dbReference>
<dbReference type="InterPro" id="IPR011008">
    <property type="entry name" value="Dimeric_a/b-barrel"/>
</dbReference>
<evidence type="ECO:0000259" key="1">
    <source>
        <dbReference type="PROSITE" id="PS51725"/>
    </source>
</evidence>
<evidence type="ECO:0000313" key="3">
    <source>
        <dbReference type="Proteomes" id="UP000249393"/>
    </source>
</evidence>
<organism evidence="2 3">
    <name type="scientific">Caulobacter segnis</name>
    <dbReference type="NCBI Taxonomy" id="88688"/>
    <lineage>
        <taxon>Bacteria</taxon>
        <taxon>Pseudomonadati</taxon>
        <taxon>Pseudomonadota</taxon>
        <taxon>Alphaproteobacteria</taxon>
        <taxon>Caulobacterales</taxon>
        <taxon>Caulobacteraceae</taxon>
        <taxon>Caulobacter</taxon>
    </lineage>
</organism>
<dbReference type="PROSITE" id="PS51725">
    <property type="entry name" value="ABM"/>
    <property type="match status" value="1"/>
</dbReference>
<dbReference type="AlphaFoldDB" id="A0A2W5UYC8"/>
<name>A0A2W5UYC8_9CAUL</name>
<protein>
    <submittedName>
        <fullName evidence="2">Antibiotic biosynthesis monooxygenase</fullName>
    </submittedName>
</protein>
<keyword evidence="2" id="KW-0503">Monooxygenase</keyword>
<proteinExistence type="predicted"/>
<reference evidence="2 3" key="1">
    <citation type="submission" date="2017-08" db="EMBL/GenBank/DDBJ databases">
        <title>Infants hospitalized years apart are colonized by the same room-sourced microbial strains.</title>
        <authorList>
            <person name="Brooks B."/>
            <person name="Olm M.R."/>
            <person name="Firek B.A."/>
            <person name="Baker R."/>
            <person name="Thomas B.C."/>
            <person name="Morowitz M.J."/>
            <person name="Banfield J.F."/>
        </authorList>
    </citation>
    <scope>NUCLEOTIDE SEQUENCE [LARGE SCALE GENOMIC DNA]</scope>
    <source>
        <strain evidence="2">S2_003_000_R2_4</strain>
    </source>
</reference>
<evidence type="ECO:0000313" key="2">
    <source>
        <dbReference type="EMBL" id="PZR31952.1"/>
    </source>
</evidence>
<dbReference type="GO" id="GO:0004497">
    <property type="term" value="F:monooxygenase activity"/>
    <property type="evidence" value="ECO:0007669"/>
    <property type="project" value="UniProtKB-KW"/>
</dbReference>
<comment type="caution">
    <text evidence="2">The sequence shown here is derived from an EMBL/GenBank/DDBJ whole genome shotgun (WGS) entry which is preliminary data.</text>
</comment>
<feature type="domain" description="ABM" evidence="1">
    <location>
        <begin position="2"/>
        <end position="91"/>
    </location>
</feature>
<dbReference type="SUPFAM" id="SSF54909">
    <property type="entry name" value="Dimeric alpha+beta barrel"/>
    <property type="match status" value="1"/>
</dbReference>
<dbReference type="InterPro" id="IPR007138">
    <property type="entry name" value="ABM_dom"/>
</dbReference>